<dbReference type="PROSITE" id="PS50035">
    <property type="entry name" value="PLD"/>
    <property type="match status" value="1"/>
</dbReference>
<evidence type="ECO:0000313" key="4">
    <source>
        <dbReference type="Proteomes" id="UP000536509"/>
    </source>
</evidence>
<evidence type="ECO:0000313" key="3">
    <source>
        <dbReference type="EMBL" id="NNT71386.1"/>
    </source>
</evidence>
<dbReference type="RefSeq" id="WP_205959317.1">
    <property type="nucleotide sequence ID" value="NZ_JABEVX010000001.1"/>
</dbReference>
<sequence>MKRILLFIPIFLLTFKSLSQPITVDNSTYTVPQLVQDVLFASGSVGSSCVGTISNITWSTGSGASNGTSFGSSNGIGYFQNTNPNFPLTSGVILSTGNAMSAPGPNTTTLSDGSNAWPGDTTLFNYITGLGIDPGLTDYNNATVLEFDFTPLTNQMSFDFLFASEEYGTFQCAYSDSFAFFLTNVTAGTATTNLALVPSTTTPISVVTIRDDAHNGNCASANPSYFATFNGGANAANSATNFNGETVLMTATSVVIPNNVYHIKLVIADRNDNSYDSAVFLGGGSFDIGSASLAGIDEFDGIDDFTGPNAICGSETLTIQAGATSIVGATYAWTFGGNPIPGANSFTYTITQEGDYCVTITYPSGCEQTDCLVVEYIPSLAIGTPNDLTVCVPPFNLEDNTPVIVNGLSNTVTYHHSLFDAQQLASPITNTTSYNGYNGEIIYAALEDDMTGCITTTQFTLYISPALCAEPNPFTPPNLTLCESSFGSGTAIFDFTPQTPLVLGSTYNAADYTVTYHLNQTDADNDAAAISPINAFSGTNGQTIFVRLEENADPTSFGTTSFQLFVNPLPTATISGSTAICYGTSTGITFNGTPNTIVTYNIDSNPNQTVTLNGSGTASVVTPNLTASSTYTLVSVLNPATNCSQLITGSATVTINPLPTVTISGTTSICSGTTSVISFNGTPNAIVTYNSDSNPSQTITLNAAGNASVTTPILTVSSTYNLISVQNPTTNCAQPQSGSAVVTVNPLPTATISGTATVCSGDTVTISFSGTPNAVVTYNVNSGTNQTIALNGNGNAVFTSAPLSASTTYNLVSVTNPSTTCSQTQTVSAVITVNTAPVINTPADYVVCDDSNNNDGFNCNFDLNTIINQVNGGNPNIVVTFHETLTNSQTGANPLVSPYCNIDPGLQTIYVRAYNNGSPACYSNTTFNLIVNPLPLANPVITDYELCDYANPGDGIEVFTLNSKDAEIANGQTNVTIGYYLTQSDAQTQTSPLPNLYTNISNPQEIWINISNNTTGCSSVSSFNLVVNPLPSATTPDPIFQCSNGATTQALFDLTINEGVVTAGNTSLVSVTYYNSLLAAQNESSPIVTPSTYTGTDNEIVYIRVEDNVTGCYSTTTQLLRVTQGPIAVTPQALHYCDPNNDGFGVFDLASATAEIAGGVWPLTGVSISYYETQTDALIGAVPSLASPYDNINPWTQTIYVRVFYTLTGCANYVELQLIVDPTP</sequence>
<feature type="signal peptide" evidence="1">
    <location>
        <begin position="1"/>
        <end position="19"/>
    </location>
</feature>
<dbReference type="InterPro" id="IPR049804">
    <property type="entry name" value="Choice_anch_L"/>
</dbReference>
<dbReference type="InterPro" id="IPR001736">
    <property type="entry name" value="PLipase_D/transphosphatidylase"/>
</dbReference>
<gene>
    <name evidence="3" type="ORF">HKT18_04065</name>
</gene>
<name>A0A7Y3VYG7_9FLAO</name>
<reference evidence="3 4" key="1">
    <citation type="submission" date="2020-05" db="EMBL/GenBank/DDBJ databases">
        <title>Draft genome of Flavobacterium sp. IMCC34852.</title>
        <authorList>
            <person name="Song J."/>
            <person name="Cho J.-C."/>
        </authorList>
    </citation>
    <scope>NUCLEOTIDE SEQUENCE [LARGE SCALE GENOMIC DNA]</scope>
    <source>
        <strain evidence="3 4">IMCC34852</strain>
    </source>
</reference>
<evidence type="ECO:0000256" key="1">
    <source>
        <dbReference type="SAM" id="SignalP"/>
    </source>
</evidence>
<dbReference type="AlphaFoldDB" id="A0A7Y3VYG7"/>
<proteinExistence type="predicted"/>
<feature type="chain" id="PRO_5031425672" description="PLD phosphodiesterase domain-containing protein" evidence="1">
    <location>
        <begin position="20"/>
        <end position="1224"/>
    </location>
</feature>
<feature type="non-terminal residue" evidence="3">
    <location>
        <position position="1224"/>
    </location>
</feature>
<dbReference type="SUPFAM" id="SSF49299">
    <property type="entry name" value="PKD domain"/>
    <property type="match status" value="1"/>
</dbReference>
<dbReference type="EMBL" id="JABEVX010000001">
    <property type="protein sequence ID" value="NNT71386.1"/>
    <property type="molecule type" value="Genomic_DNA"/>
</dbReference>
<evidence type="ECO:0000259" key="2">
    <source>
        <dbReference type="PROSITE" id="PS50035"/>
    </source>
</evidence>
<comment type="caution">
    <text evidence="3">The sequence shown here is derived from an EMBL/GenBank/DDBJ whole genome shotgun (WGS) entry which is preliminary data.</text>
</comment>
<feature type="domain" description="PLD phosphodiesterase" evidence="2">
    <location>
        <begin position="257"/>
        <end position="290"/>
    </location>
</feature>
<dbReference type="InterPro" id="IPR035986">
    <property type="entry name" value="PKD_dom_sf"/>
</dbReference>
<dbReference type="NCBIfam" id="NF038133">
    <property type="entry name" value="choice_anch_L"/>
    <property type="match status" value="1"/>
</dbReference>
<keyword evidence="4" id="KW-1185">Reference proteome</keyword>
<accession>A0A7Y3VYG7</accession>
<protein>
    <recommendedName>
        <fullName evidence="2">PLD phosphodiesterase domain-containing protein</fullName>
    </recommendedName>
</protein>
<keyword evidence="1" id="KW-0732">Signal</keyword>
<organism evidence="3 4">
    <name type="scientific">Flavobacterium rivulicola</name>
    <dbReference type="NCBI Taxonomy" id="2732161"/>
    <lineage>
        <taxon>Bacteria</taxon>
        <taxon>Pseudomonadati</taxon>
        <taxon>Bacteroidota</taxon>
        <taxon>Flavobacteriia</taxon>
        <taxon>Flavobacteriales</taxon>
        <taxon>Flavobacteriaceae</taxon>
        <taxon>Flavobacterium</taxon>
    </lineage>
</organism>
<dbReference type="GO" id="GO:0006793">
    <property type="term" value="P:phosphorus metabolic process"/>
    <property type="evidence" value="ECO:0007669"/>
    <property type="project" value="UniProtKB-ARBA"/>
</dbReference>
<dbReference type="Proteomes" id="UP000536509">
    <property type="component" value="Unassembled WGS sequence"/>
</dbReference>
<dbReference type="GO" id="GO:0003824">
    <property type="term" value="F:catalytic activity"/>
    <property type="evidence" value="ECO:0007669"/>
    <property type="project" value="InterPro"/>
</dbReference>